<keyword evidence="2" id="KW-0456">Lyase</keyword>
<dbReference type="PANTHER" id="PTHR33542:SF3">
    <property type="entry name" value="SIROHYDROCHLORIN FERROCHELATASE, CHLOROPLASTIC"/>
    <property type="match status" value="1"/>
</dbReference>
<evidence type="ECO:0000313" key="3">
    <source>
        <dbReference type="EMBL" id="MEO1782701.1"/>
    </source>
</evidence>
<evidence type="ECO:0000313" key="4">
    <source>
        <dbReference type="Proteomes" id="UP001429357"/>
    </source>
</evidence>
<dbReference type="CDD" id="cd03416">
    <property type="entry name" value="CbiX_SirB_N"/>
    <property type="match status" value="1"/>
</dbReference>
<evidence type="ECO:0008006" key="5">
    <source>
        <dbReference type="Google" id="ProtNLM"/>
    </source>
</evidence>
<accession>A0ABV0F3Q4</accession>
<dbReference type="EMBL" id="MAEI02000001">
    <property type="protein sequence ID" value="MEO1782701.1"/>
    <property type="molecule type" value="Genomic_DNA"/>
</dbReference>
<organism evidence="3 4">
    <name type="scientific">Enterococcus diestrammenae</name>
    <dbReference type="NCBI Taxonomy" id="1155073"/>
    <lineage>
        <taxon>Bacteria</taxon>
        <taxon>Bacillati</taxon>
        <taxon>Bacillota</taxon>
        <taxon>Bacilli</taxon>
        <taxon>Lactobacillales</taxon>
        <taxon>Enterococcaceae</taxon>
        <taxon>Enterococcus</taxon>
    </lineage>
</organism>
<comment type="caution">
    <text evidence="3">The sequence shown here is derived from an EMBL/GenBank/DDBJ whole genome shotgun (WGS) entry which is preliminary data.</text>
</comment>
<dbReference type="InterPro" id="IPR002762">
    <property type="entry name" value="CbiX-like"/>
</dbReference>
<proteinExistence type="predicted"/>
<dbReference type="Proteomes" id="UP001429357">
    <property type="component" value="Unassembled WGS sequence"/>
</dbReference>
<dbReference type="PANTHER" id="PTHR33542">
    <property type="entry name" value="SIROHYDROCHLORIN FERROCHELATASE, CHLOROPLASTIC"/>
    <property type="match status" value="1"/>
</dbReference>
<gene>
    <name evidence="3" type="ORF">BAU18_002316</name>
</gene>
<dbReference type="SUPFAM" id="SSF53800">
    <property type="entry name" value="Chelatase"/>
    <property type="match status" value="1"/>
</dbReference>
<evidence type="ECO:0000256" key="2">
    <source>
        <dbReference type="ARBA" id="ARBA00023239"/>
    </source>
</evidence>
<evidence type="ECO:0000256" key="1">
    <source>
        <dbReference type="ARBA" id="ARBA00022723"/>
    </source>
</evidence>
<reference evidence="3 4" key="2">
    <citation type="submission" date="2024-02" db="EMBL/GenBank/DDBJ databases">
        <title>The Genome Sequence of Enterococcus diestrammenae JM9A.</title>
        <authorList>
            <person name="Earl A."/>
            <person name="Manson A."/>
            <person name="Gilmore M."/>
            <person name="Sanders J."/>
            <person name="Shea T."/>
            <person name="Howe W."/>
            <person name="Livny J."/>
            <person name="Cuomo C."/>
            <person name="Neafsey D."/>
            <person name="Birren B."/>
        </authorList>
    </citation>
    <scope>NUCLEOTIDE SEQUENCE [LARGE SCALE GENOMIC DNA]</scope>
    <source>
        <strain evidence="3 4">JM9A</strain>
    </source>
</reference>
<name>A0ABV0F3Q4_9ENTE</name>
<dbReference type="Gene3D" id="3.40.50.1400">
    <property type="match status" value="2"/>
</dbReference>
<keyword evidence="4" id="KW-1185">Reference proteome</keyword>
<keyword evidence="1" id="KW-0479">Metal-binding</keyword>
<dbReference type="InterPro" id="IPR050963">
    <property type="entry name" value="Sirohydro_Cobaltochel/CbiX"/>
</dbReference>
<sequence length="239" mass="26271">MKGIVFVLHGRRDRIAKSNFEAVAQLAPVLKKVNLPYRIGLLEGEHQTLETALTELVEAGVDDFTLVPLLLFAATHVNQDLPKRTREILGETSEVAVTVLAPLGTTEAIYQELKTRLATGLAAHPESSGILLPHGTPHYPEPDAELQQIVSRMSQELQRQIVGVNYIGANGYQDFLTAHQMESFVIQPFFLTHGHLVEKISHWIAKNHPAAVMLPTLEDSPVLVQALTERLVTAGCIPS</sequence>
<reference evidence="4" key="1">
    <citation type="submission" date="2016-06" db="EMBL/GenBank/DDBJ databases">
        <title>Four novel species of enterococci isolated from chicken manure.</title>
        <authorList>
            <person name="Van Tyne D."/>
        </authorList>
    </citation>
    <scope>NUCLEOTIDE SEQUENCE [LARGE SCALE GENOMIC DNA]</scope>
    <source>
        <strain evidence="4">JM9A</strain>
    </source>
</reference>
<dbReference type="RefSeq" id="WP_161869504.1">
    <property type="nucleotide sequence ID" value="NZ_MAEI02000001.1"/>
</dbReference>
<dbReference type="Pfam" id="PF01903">
    <property type="entry name" value="CbiX"/>
    <property type="match status" value="1"/>
</dbReference>
<protein>
    <recommendedName>
        <fullName evidence="5">Cobalamin biosynthesis protein CbiX</fullName>
    </recommendedName>
</protein>